<dbReference type="EMBL" id="CP021455">
    <property type="protein sequence ID" value="ARU06006.1"/>
    <property type="molecule type" value="Genomic_DNA"/>
</dbReference>
<dbReference type="InterPro" id="IPR009057">
    <property type="entry name" value="Homeodomain-like_sf"/>
</dbReference>
<evidence type="ECO:0008006" key="3">
    <source>
        <dbReference type="Google" id="ProtNLM"/>
    </source>
</evidence>
<gene>
    <name evidence="1" type="ORF">CCO03_16225</name>
</gene>
<sequence>MKHLLEADPAVITRLSERLKQTRDLHEFQRIQCVLMRLTLGCSAAEIALLLGWAPTTVHTIHSRWARDGDDVFNLRPKGGRRNQNMSADDEAQLVAPFLQQGRATGAVPMDALQRAYEARVGRPVALSTIYRLLHRHGWRKPATRRPPEDRVS</sequence>
<dbReference type="KEGG" id="cser:CCO03_16225"/>
<protein>
    <recommendedName>
        <fullName evidence="3">Winged helix-turn helix domain-containing protein</fullName>
    </recommendedName>
</protein>
<dbReference type="RefSeq" id="WP_087282720.1">
    <property type="nucleotide sequence ID" value="NZ_CP021455.1"/>
</dbReference>
<accession>A0A1Y0ER00</accession>
<keyword evidence="2" id="KW-1185">Reference proteome</keyword>
<reference evidence="1 2" key="1">
    <citation type="submission" date="2017-05" db="EMBL/GenBank/DDBJ databases">
        <authorList>
            <person name="Song R."/>
            <person name="Chenine A.L."/>
            <person name="Ruprecht R.M."/>
        </authorList>
    </citation>
    <scope>NUCLEOTIDE SEQUENCE [LARGE SCALE GENOMIC DNA]</scope>
    <source>
        <strain evidence="1 2">DSM 26136</strain>
    </source>
</reference>
<dbReference type="OrthoDB" id="5296970at2"/>
<evidence type="ECO:0000313" key="1">
    <source>
        <dbReference type="EMBL" id="ARU06006.1"/>
    </source>
</evidence>
<dbReference type="SUPFAM" id="SSF46689">
    <property type="entry name" value="Homeodomain-like"/>
    <property type="match status" value="1"/>
</dbReference>
<organism evidence="1 2">
    <name type="scientific">Comamonas serinivorans</name>
    <dbReference type="NCBI Taxonomy" id="1082851"/>
    <lineage>
        <taxon>Bacteria</taxon>
        <taxon>Pseudomonadati</taxon>
        <taxon>Pseudomonadota</taxon>
        <taxon>Betaproteobacteria</taxon>
        <taxon>Burkholderiales</taxon>
        <taxon>Comamonadaceae</taxon>
        <taxon>Comamonas</taxon>
    </lineage>
</organism>
<evidence type="ECO:0000313" key="2">
    <source>
        <dbReference type="Proteomes" id="UP000196138"/>
    </source>
</evidence>
<proteinExistence type="predicted"/>
<dbReference type="AlphaFoldDB" id="A0A1Y0ER00"/>
<name>A0A1Y0ER00_9BURK</name>
<dbReference type="Proteomes" id="UP000196138">
    <property type="component" value="Chromosome"/>
</dbReference>